<dbReference type="Gene3D" id="3.40.50.300">
    <property type="entry name" value="P-loop containing nucleotide triphosphate hydrolases"/>
    <property type="match status" value="1"/>
</dbReference>
<dbReference type="Pfam" id="PF00350">
    <property type="entry name" value="Dynamin_N"/>
    <property type="match status" value="1"/>
</dbReference>
<dbReference type="InterPro" id="IPR027417">
    <property type="entry name" value="P-loop_NTPase"/>
</dbReference>
<protein>
    <recommendedName>
        <fullName evidence="1">Dynamin N-terminal domain-containing protein</fullName>
    </recommendedName>
</protein>
<evidence type="ECO:0000313" key="3">
    <source>
        <dbReference type="Proteomes" id="UP000616608"/>
    </source>
</evidence>
<evidence type="ECO:0000259" key="1">
    <source>
        <dbReference type="Pfam" id="PF00350"/>
    </source>
</evidence>
<dbReference type="Proteomes" id="UP000616608">
    <property type="component" value="Unassembled WGS sequence"/>
</dbReference>
<dbReference type="RefSeq" id="WP_188614139.1">
    <property type="nucleotide sequence ID" value="NZ_BMJT01000003.1"/>
</dbReference>
<reference evidence="2" key="2">
    <citation type="submission" date="2020-09" db="EMBL/GenBank/DDBJ databases">
        <authorList>
            <person name="Sun Q."/>
            <person name="Zhou Y."/>
        </authorList>
    </citation>
    <scope>NUCLEOTIDE SEQUENCE</scope>
    <source>
        <strain evidence="2">CGMCC 1.15760</strain>
    </source>
</reference>
<proteinExistence type="predicted"/>
<sequence length="578" mass="67326">MEQHNAQFWEKILLELADKLDQVSQTIADNTYIVETKRQLRQIIADARNETLVLFLGNRQTGKSTIINGLIGREVLIRKRGEMATANTFVRYGEHEHVKAFFYDEVVEDFGLKHLPLLTNSENFTSQILQDHIDYVDVFVKSEILKKMTLIDALAVKREQEDAMFLSHSLIQRIDEVFWVLRPDFEITQDEVALIEHLQECGIMIHVLINQVVDRTINEKFIQQLQQNYAHLFTAYDVVDALAIENYVKTGDVKQWEKSQFMRLSAKLQTLSAQKEQRTRRILLRFIEWLERFDIETSLLPEREPLLSAVQELERYHANVMLETAKQQESIAAIQQHEKSYQKAAKVFEQVRTLYQLVQQIEGFEALQNSTIEDFIAKANTYLQKVLTYRQAYKMYEDLCEQTNEQHVLDEAYQEMVAYYNEIAEAEMIVVSLWDGVEPQIKQLHRDELTYHYQTANRIMTVRQQELAQLKLSVVKMTEFNCLIEAQGILRDVVWPYIKQTALPINEREQVYIETLIQQISHVDLSGNGILARSGAINAVNEKRLESLTNYVVHELSLEENGLKSADIPPLPDAYQLP</sequence>
<dbReference type="InterPro" id="IPR045063">
    <property type="entry name" value="Dynamin_N"/>
</dbReference>
<gene>
    <name evidence="2" type="ORF">GCM10007425_12230</name>
</gene>
<accession>A0A917LFU4</accession>
<feature type="domain" description="Dynamin N-terminal" evidence="1">
    <location>
        <begin position="53"/>
        <end position="197"/>
    </location>
</feature>
<reference evidence="2" key="1">
    <citation type="journal article" date="2014" name="Int. J. Syst. Evol. Microbiol.">
        <title>Complete genome sequence of Corynebacterium casei LMG S-19264T (=DSM 44701T), isolated from a smear-ripened cheese.</title>
        <authorList>
            <consortium name="US DOE Joint Genome Institute (JGI-PGF)"/>
            <person name="Walter F."/>
            <person name="Albersmeier A."/>
            <person name="Kalinowski J."/>
            <person name="Ruckert C."/>
        </authorList>
    </citation>
    <scope>NUCLEOTIDE SEQUENCE</scope>
    <source>
        <strain evidence="2">CGMCC 1.15760</strain>
    </source>
</reference>
<keyword evidence="3" id="KW-1185">Reference proteome</keyword>
<evidence type="ECO:0000313" key="2">
    <source>
        <dbReference type="EMBL" id="GGG19266.1"/>
    </source>
</evidence>
<dbReference type="SUPFAM" id="SSF52540">
    <property type="entry name" value="P-loop containing nucleoside triphosphate hydrolases"/>
    <property type="match status" value="1"/>
</dbReference>
<name>A0A917LFU4_9BACI</name>
<dbReference type="AlphaFoldDB" id="A0A917LFU4"/>
<dbReference type="EMBL" id="BMJT01000003">
    <property type="protein sequence ID" value="GGG19266.1"/>
    <property type="molecule type" value="Genomic_DNA"/>
</dbReference>
<comment type="caution">
    <text evidence="2">The sequence shown here is derived from an EMBL/GenBank/DDBJ whole genome shotgun (WGS) entry which is preliminary data.</text>
</comment>
<organism evidence="2 3">
    <name type="scientific">Lysinibacillus alkalisoli</name>
    <dbReference type="NCBI Taxonomy" id="1911548"/>
    <lineage>
        <taxon>Bacteria</taxon>
        <taxon>Bacillati</taxon>
        <taxon>Bacillota</taxon>
        <taxon>Bacilli</taxon>
        <taxon>Bacillales</taxon>
        <taxon>Bacillaceae</taxon>
        <taxon>Lysinibacillus</taxon>
    </lineage>
</organism>